<evidence type="ECO:0000259" key="4">
    <source>
        <dbReference type="SMART" id="SM00244"/>
    </source>
</evidence>
<evidence type="ECO:0000256" key="2">
    <source>
        <dbReference type="ARBA" id="ARBA00008164"/>
    </source>
</evidence>
<proteinExistence type="inferred from homology"/>
<dbReference type="InterPro" id="IPR032435">
    <property type="entry name" value="STML2-like_C"/>
</dbReference>
<dbReference type="Proteomes" id="UP001630127">
    <property type="component" value="Unassembled WGS sequence"/>
</dbReference>
<evidence type="ECO:0000256" key="1">
    <source>
        <dbReference type="ARBA" id="ARBA00004173"/>
    </source>
</evidence>
<dbReference type="Gene3D" id="3.30.479.30">
    <property type="entry name" value="Band 7 domain"/>
    <property type="match status" value="1"/>
</dbReference>
<dbReference type="GO" id="GO:0005739">
    <property type="term" value="C:mitochondrion"/>
    <property type="evidence" value="ECO:0007669"/>
    <property type="project" value="UniProtKB-SubCell"/>
</dbReference>
<sequence>MNIAKSGSGSRSLNHLRPLKSLLLQWPVITATRGISTVQPSVLKQSSSLSQIRPAASVRHFRSTRDPATSFENSPPLNWGIRIVPERKAYVVERFGKYVMTLTPGIHVLIPFVDRIAYEHSLKEEVIQVAEQSAITKDNVTISIDGVLYVKIVDPKLASYGVENPIYSLVQLAQTTMRSEIGKITLDKTFEERATLNEKIVMVINDAAKDWGLKCLRYEIKDISPPKGVKAAMELQVEAERKKRAQILESEGERQSHINIADGRKSSMILASEGAKMDQVNRAQGEAEAILAKARATSQGIAIVAQTLKDYEHKGVEAVGLRVAEQYIQAFGNIAKEGTTLLLPTSASDPASMVAQVMGIYKNLNNNTTTIKQLPKISDSALPESSAKKKV</sequence>
<dbReference type="EMBL" id="JBJUIK010000008">
    <property type="protein sequence ID" value="KAL3521729.1"/>
    <property type="molecule type" value="Genomic_DNA"/>
</dbReference>
<organism evidence="5 6">
    <name type="scientific">Cinchona calisaya</name>
    <dbReference type="NCBI Taxonomy" id="153742"/>
    <lineage>
        <taxon>Eukaryota</taxon>
        <taxon>Viridiplantae</taxon>
        <taxon>Streptophyta</taxon>
        <taxon>Embryophyta</taxon>
        <taxon>Tracheophyta</taxon>
        <taxon>Spermatophyta</taxon>
        <taxon>Magnoliopsida</taxon>
        <taxon>eudicotyledons</taxon>
        <taxon>Gunneridae</taxon>
        <taxon>Pentapetalae</taxon>
        <taxon>asterids</taxon>
        <taxon>lamiids</taxon>
        <taxon>Gentianales</taxon>
        <taxon>Rubiaceae</taxon>
        <taxon>Cinchonoideae</taxon>
        <taxon>Cinchoneae</taxon>
        <taxon>Cinchona</taxon>
    </lineage>
</organism>
<evidence type="ECO:0000256" key="3">
    <source>
        <dbReference type="ARBA" id="ARBA00023128"/>
    </source>
</evidence>
<dbReference type="Pfam" id="PF16200">
    <property type="entry name" value="Band_7_C"/>
    <property type="match status" value="1"/>
</dbReference>
<dbReference type="PRINTS" id="PR00721">
    <property type="entry name" value="STOMATIN"/>
</dbReference>
<evidence type="ECO:0000313" key="5">
    <source>
        <dbReference type="EMBL" id="KAL3521729.1"/>
    </source>
</evidence>
<dbReference type="CDD" id="cd08829">
    <property type="entry name" value="SPFH_paraslipin"/>
    <property type="match status" value="1"/>
</dbReference>
<dbReference type="InterPro" id="IPR050710">
    <property type="entry name" value="Band7/mec-2_domain"/>
</dbReference>
<dbReference type="PANTHER" id="PTHR43327">
    <property type="entry name" value="STOMATIN-LIKE PROTEIN 2, MITOCHONDRIAL"/>
    <property type="match status" value="1"/>
</dbReference>
<dbReference type="AlphaFoldDB" id="A0ABD2ZQM5"/>
<dbReference type="InterPro" id="IPR001972">
    <property type="entry name" value="Stomatin_HflK_fam"/>
</dbReference>
<reference evidence="5 6" key="1">
    <citation type="submission" date="2024-11" db="EMBL/GenBank/DDBJ databases">
        <title>A near-complete genome assembly of Cinchona calisaya.</title>
        <authorList>
            <person name="Lian D.C."/>
            <person name="Zhao X.W."/>
            <person name="Wei L."/>
        </authorList>
    </citation>
    <scope>NUCLEOTIDE SEQUENCE [LARGE SCALE GENOMIC DNA]</scope>
    <source>
        <tissue evidence="5">Nenye</tissue>
    </source>
</reference>
<comment type="subcellular location">
    <subcellularLocation>
        <location evidence="1">Mitochondrion</location>
    </subcellularLocation>
</comment>
<protein>
    <recommendedName>
        <fullName evidence="4">Band 7 domain-containing protein</fullName>
    </recommendedName>
</protein>
<evidence type="ECO:0000313" key="6">
    <source>
        <dbReference type="Proteomes" id="UP001630127"/>
    </source>
</evidence>
<dbReference type="InterPro" id="IPR036013">
    <property type="entry name" value="Band_7/SPFH_dom_sf"/>
</dbReference>
<dbReference type="FunFam" id="3.30.479.30:FF:000008">
    <property type="entry name" value="Stomatin-like protein 2, mitochondrial"/>
    <property type="match status" value="1"/>
</dbReference>
<dbReference type="PANTHER" id="PTHR43327:SF10">
    <property type="entry name" value="STOMATIN-LIKE PROTEIN 2, MITOCHONDRIAL"/>
    <property type="match status" value="1"/>
</dbReference>
<dbReference type="InterPro" id="IPR001107">
    <property type="entry name" value="Band_7"/>
</dbReference>
<accession>A0ABD2ZQM5</accession>
<dbReference type="SUPFAM" id="SSF117892">
    <property type="entry name" value="Band 7/SPFH domain"/>
    <property type="match status" value="1"/>
</dbReference>
<dbReference type="Pfam" id="PF01145">
    <property type="entry name" value="Band_7"/>
    <property type="match status" value="1"/>
</dbReference>
<name>A0ABD2ZQM5_9GENT</name>
<comment type="caution">
    <text evidence="5">The sequence shown here is derived from an EMBL/GenBank/DDBJ whole genome shotgun (WGS) entry which is preliminary data.</text>
</comment>
<keyword evidence="6" id="KW-1185">Reference proteome</keyword>
<dbReference type="SMART" id="SM00244">
    <property type="entry name" value="PHB"/>
    <property type="match status" value="1"/>
</dbReference>
<gene>
    <name evidence="5" type="ORF">ACH5RR_019878</name>
</gene>
<feature type="domain" description="Band 7" evidence="4">
    <location>
        <begin position="79"/>
        <end position="237"/>
    </location>
</feature>
<comment type="similarity">
    <text evidence="2">Belongs to the band 7/mec-2 family.</text>
</comment>
<keyword evidence="3" id="KW-0496">Mitochondrion</keyword>